<protein>
    <submittedName>
        <fullName evidence="1">Uncharacterized protein</fullName>
    </submittedName>
</protein>
<proteinExistence type="predicted"/>
<evidence type="ECO:0000313" key="1">
    <source>
        <dbReference type="EMBL" id="OLL26434.1"/>
    </source>
</evidence>
<name>A0A1U7LUW3_NEOID</name>
<comment type="caution">
    <text evidence="1">The sequence shown here is derived from an EMBL/GenBank/DDBJ whole genome shotgun (WGS) entry which is preliminary data.</text>
</comment>
<sequence>MKNKLYLSVSRKPEQKDQPMLVIDAENIEQGLQKQTANSSYHTQYIPEQTELVEEAPGLM</sequence>
<organism evidence="1 2">
    <name type="scientific">Neolecta irregularis (strain DAH-3)</name>
    <dbReference type="NCBI Taxonomy" id="1198029"/>
    <lineage>
        <taxon>Eukaryota</taxon>
        <taxon>Fungi</taxon>
        <taxon>Dikarya</taxon>
        <taxon>Ascomycota</taxon>
        <taxon>Taphrinomycotina</taxon>
        <taxon>Neolectales</taxon>
        <taxon>Neolectaceae</taxon>
        <taxon>Neolecta</taxon>
    </lineage>
</organism>
<reference evidence="1 2" key="1">
    <citation type="submission" date="2016-04" db="EMBL/GenBank/DDBJ databases">
        <title>Evolutionary innovation and constraint leading to complex multicellularity in the Ascomycota.</title>
        <authorList>
            <person name="Cisse O."/>
            <person name="Nguyen A."/>
            <person name="Hewitt D.A."/>
            <person name="Jedd G."/>
            <person name="Stajich J.E."/>
        </authorList>
    </citation>
    <scope>NUCLEOTIDE SEQUENCE [LARGE SCALE GENOMIC DNA]</scope>
    <source>
        <strain evidence="1 2">DAH-3</strain>
    </source>
</reference>
<dbReference type="AlphaFoldDB" id="A0A1U7LUW3"/>
<keyword evidence="2" id="KW-1185">Reference proteome</keyword>
<evidence type="ECO:0000313" key="2">
    <source>
        <dbReference type="Proteomes" id="UP000186594"/>
    </source>
</evidence>
<dbReference type="Proteomes" id="UP000186594">
    <property type="component" value="Unassembled WGS sequence"/>
</dbReference>
<dbReference type="EMBL" id="LXFE01000183">
    <property type="protein sequence ID" value="OLL26434.1"/>
    <property type="molecule type" value="Genomic_DNA"/>
</dbReference>
<gene>
    <name evidence="1" type="ORF">NEOLI_001269</name>
</gene>
<accession>A0A1U7LUW3</accession>